<dbReference type="PANTHER" id="PTHR46708">
    <property type="entry name" value="TENASCIN"/>
    <property type="match status" value="1"/>
</dbReference>
<sequence>MASILHLVMPLDRLRRLALFLIGLALPLAGQAQSVILEQWPLTADNVATTAAAGVTASTPTFAGLALSDGSSTSGSIPGYSTARGQAFSPNGNNGGGWTSGTLSRTIYEEFTIVAASGYNLRVDSLIFSSAFNNSANGRVGVSYSTNGFTTLSEVTGGTLPAGGSASSPTAQPATATGAFTTVATDATLVPNRTSGPVVNATTYRLALNGATGVAVPAGQTLSIRLYYALGSTTAIRQAQLRAVTAKGVSAAVVATPCAAASNLTAGSIAATSAQLTFTAPGTNTSYTISTTPASSTQTVAAGPVTLGGLTPNTTYTVSVTSNCAGGAGTTATTTLTTAAAAALSSSVLQRWLLTADNNDEAATRSPNVTASAPTFANMAAADGTTVTGYTANSVAYGQATAPNADGTGWNGTIRPAYYEEFTTTATNGQLRLDSLILSSAFYNTANGKLAIAYSTDGFATSTYILGSAAAPVAVNNQNTSFSQFRLPLTAGAGVSLTNGQSIAFRLYFALGTTSSRYALLKTVAVKGEATPTCANPANLAVGSITSNSASVSFTPAAGSTTYVLTYQPAGGAVTTVTPAPTASPVALSGLASATTYTVTLQSTCAAGQSGVLSTTFTTRLLSAALQQWPLQADMQDQAATRSAAVAASTASLRRLQLADGSVSSVPAYSGANGQGLGPTAAGTWNTTSSPATPDNVQTVNRKYYEQFVVTAASGYTIRLDSLILSAAGYGSANGRLAVVYSRSNFISDSTDVAAGGKAVPGGPLPAANYGAFNNVINLPNQTSGLSTTYRLPLAATSAGIALTPGQRLTVRVYFGIGSSSAGRYALLRDVQLLGQVTASPLPVTLTRFEAVRQGNQALLSWATASEHNSKGFSIEASADGYEFRAVGFVPSVSATSTTAQAYRFVDAPELAAGTRYYRLKQLDLDGTSTYTPARAVAFGSAVVAAVAGPNPFKEVLYLRTQAAQAVRTTVVFTDASGRPVLRQELEVPAGAAQLTVHGLGQLPRGFYVLHFALEGKTQRVKLVKE</sequence>
<dbReference type="InterPro" id="IPR003961">
    <property type="entry name" value="FN3_dom"/>
</dbReference>
<evidence type="ECO:0000259" key="2">
    <source>
        <dbReference type="PROSITE" id="PS50853"/>
    </source>
</evidence>
<organism evidence="3 4">
    <name type="scientific">Hymenobacter monticola</name>
    <dbReference type="NCBI Taxonomy" id="1705399"/>
    <lineage>
        <taxon>Bacteria</taxon>
        <taxon>Pseudomonadati</taxon>
        <taxon>Bacteroidota</taxon>
        <taxon>Cytophagia</taxon>
        <taxon>Cytophagales</taxon>
        <taxon>Hymenobacteraceae</taxon>
        <taxon>Hymenobacter</taxon>
    </lineage>
</organism>
<keyword evidence="1" id="KW-0677">Repeat</keyword>
<dbReference type="InterPro" id="IPR050991">
    <property type="entry name" value="ECM_Regulatory_Proteins"/>
</dbReference>
<dbReference type="Gene3D" id="2.60.40.10">
    <property type="entry name" value="Immunoglobulins"/>
    <property type="match status" value="2"/>
</dbReference>
<dbReference type="PANTHER" id="PTHR46708:SF2">
    <property type="entry name" value="FIBRONECTIN TYPE-III DOMAIN-CONTAINING PROTEIN"/>
    <property type="match status" value="1"/>
</dbReference>
<dbReference type="CDD" id="cd00063">
    <property type="entry name" value="FN3"/>
    <property type="match status" value="2"/>
</dbReference>
<dbReference type="InterPro" id="IPR013783">
    <property type="entry name" value="Ig-like_fold"/>
</dbReference>
<evidence type="ECO:0000313" key="4">
    <source>
        <dbReference type="Proteomes" id="UP000831390"/>
    </source>
</evidence>
<reference evidence="3 4" key="1">
    <citation type="submission" date="2022-03" db="EMBL/GenBank/DDBJ databases">
        <title>Hymenobactersp. isolated from the air.</title>
        <authorList>
            <person name="Won M."/>
            <person name="Kwon S.-W."/>
        </authorList>
    </citation>
    <scope>NUCLEOTIDE SEQUENCE [LARGE SCALE GENOMIC DNA]</scope>
    <source>
        <strain evidence="3 4">KACC 22596</strain>
    </source>
</reference>
<gene>
    <name evidence="3" type="ORF">MTP16_09030</name>
</gene>
<feature type="domain" description="Fibronectin type-III" evidence="2">
    <location>
        <begin position="260"/>
        <end position="342"/>
    </location>
</feature>
<dbReference type="EMBL" id="CP094534">
    <property type="protein sequence ID" value="UOE35773.1"/>
    <property type="molecule type" value="Genomic_DNA"/>
</dbReference>
<keyword evidence="4" id="KW-1185">Reference proteome</keyword>
<evidence type="ECO:0000256" key="1">
    <source>
        <dbReference type="ARBA" id="ARBA00022737"/>
    </source>
</evidence>
<protein>
    <submittedName>
        <fullName evidence="3">Fibronectin type III domain-containing protein</fullName>
    </submittedName>
</protein>
<feature type="domain" description="Fibronectin type-III" evidence="2">
    <location>
        <begin position="536"/>
        <end position="624"/>
    </location>
</feature>
<dbReference type="Pfam" id="PF00041">
    <property type="entry name" value="fn3"/>
    <property type="match status" value="2"/>
</dbReference>
<dbReference type="InterPro" id="IPR036116">
    <property type="entry name" value="FN3_sf"/>
</dbReference>
<proteinExistence type="predicted"/>
<dbReference type="SUPFAM" id="SSF49265">
    <property type="entry name" value="Fibronectin type III"/>
    <property type="match status" value="2"/>
</dbReference>
<name>A0ABY4BDA7_9BACT</name>
<dbReference type="RefSeq" id="WP_243518532.1">
    <property type="nucleotide sequence ID" value="NZ_CP094534.1"/>
</dbReference>
<evidence type="ECO:0000313" key="3">
    <source>
        <dbReference type="EMBL" id="UOE35773.1"/>
    </source>
</evidence>
<accession>A0ABY4BDA7</accession>
<dbReference type="Proteomes" id="UP000831390">
    <property type="component" value="Chromosome"/>
</dbReference>
<dbReference type="PROSITE" id="PS50853">
    <property type="entry name" value="FN3"/>
    <property type="match status" value="2"/>
</dbReference>
<dbReference type="SMART" id="SM00060">
    <property type="entry name" value="FN3"/>
    <property type="match status" value="2"/>
</dbReference>